<keyword evidence="2" id="KW-1185">Reference proteome</keyword>
<dbReference type="AlphaFoldDB" id="A0A914AF32"/>
<dbReference type="OMA" id="ACERDND"/>
<dbReference type="OrthoDB" id="10057522at2759"/>
<dbReference type="EnsemblMetazoa" id="XM_038206652.1">
    <property type="protein sequence ID" value="XP_038062580.1"/>
    <property type="gene ID" value="LOC119733071"/>
</dbReference>
<accession>A0A914AF32</accession>
<proteinExistence type="predicted"/>
<dbReference type="PANTHER" id="PTHR47018">
    <property type="entry name" value="CXC DOMAIN-CONTAINING PROTEIN-RELATED"/>
    <property type="match status" value="1"/>
</dbReference>
<evidence type="ECO:0000313" key="2">
    <source>
        <dbReference type="Proteomes" id="UP000887568"/>
    </source>
</evidence>
<dbReference type="Proteomes" id="UP000887568">
    <property type="component" value="Unplaced"/>
</dbReference>
<protein>
    <submittedName>
        <fullName evidence="1">Uncharacterized protein</fullName>
    </submittedName>
</protein>
<reference evidence="1" key="1">
    <citation type="submission" date="2022-11" db="UniProtKB">
        <authorList>
            <consortium name="EnsemblMetazoa"/>
        </authorList>
    </citation>
    <scope>IDENTIFICATION</scope>
</reference>
<evidence type="ECO:0000313" key="1">
    <source>
        <dbReference type="EnsemblMetazoa" id="XP_038062580.1"/>
    </source>
</evidence>
<dbReference type="GeneID" id="119733071"/>
<sequence>MIAIGARYHAKCLVSLYNKVSRVNKCEQTEGPDAHLHGIALAELVAYIEDFLKEADASPVFKLSHLVALYQERLEQLGASSGTKVHSSRLKNRLLAVIPHLTAHTEGRDVLLTSDHFLGAALKKACDCDNDAMYLAKAASVVRREMFTNQLLFTGSFQRGSQQNSVPPSLLALVRMIQEGPNIEQQSKLASGNSSRTPSALSISQLLMFNSVRRAPKPQEKTDVNLRHRRERETPLTLYIALKLHGETRKRNLVDTFYSLGMCVSYDRLLQLSSDLANGVCKQFEADNVVCPPKMRHGLFTTAAVDNIDHNPSSMTAQDSFHGTGISLMQHPSHAYTGVDRSLLLISKETTSTTKAVVSLPTFYSSVPPAALKTKEFIAPEVAGYEYVRSDHLQAVNKATSDEKQWMETVQRALTKGVDGDTPWLSWAAYHASRQQELTPPPPPAINALMPLFPDSAHSVGMIKHSMNVVSAAVRHLNPGQVPILTADQPLFVLAKQVQWSWPTTHGEDSIVMMLGGLHIEMAILKLIGEWLEDSGWTNALTDANIASSGTSDSFIRAHHVTSSYCSKSTCTPQ</sequence>
<dbReference type="RefSeq" id="XP_038062580.1">
    <property type="nucleotide sequence ID" value="XM_038206652.1"/>
</dbReference>
<name>A0A914AF32_PATMI</name>
<organism evidence="1 2">
    <name type="scientific">Patiria miniata</name>
    <name type="common">Bat star</name>
    <name type="synonym">Asterina miniata</name>
    <dbReference type="NCBI Taxonomy" id="46514"/>
    <lineage>
        <taxon>Eukaryota</taxon>
        <taxon>Metazoa</taxon>
        <taxon>Echinodermata</taxon>
        <taxon>Eleutherozoa</taxon>
        <taxon>Asterozoa</taxon>
        <taxon>Asteroidea</taxon>
        <taxon>Valvatacea</taxon>
        <taxon>Valvatida</taxon>
        <taxon>Asterinidae</taxon>
        <taxon>Patiria</taxon>
    </lineage>
</organism>